<dbReference type="AlphaFoldDB" id="A0A6J1W6D6"/>
<dbReference type="KEGG" id="nss:113429649"/>
<keyword evidence="3" id="KW-0539">Nucleus</keyword>
<dbReference type="GO" id="GO:0000724">
    <property type="term" value="P:double-strand break repair via homologous recombination"/>
    <property type="evidence" value="ECO:0007669"/>
    <property type="project" value="TreeGrafter"/>
</dbReference>
<dbReference type="InterPro" id="IPR011990">
    <property type="entry name" value="TPR-like_helical_dom_sf"/>
</dbReference>
<evidence type="ECO:0000256" key="1">
    <source>
        <dbReference type="ARBA" id="ARBA00004123"/>
    </source>
</evidence>
<dbReference type="InterPro" id="IPR052311">
    <property type="entry name" value="MMS22L-TONSL_complex_comp"/>
</dbReference>
<accession>A0A6J1W6D6</accession>
<evidence type="ECO:0000256" key="2">
    <source>
        <dbReference type="ARBA" id="ARBA00022737"/>
    </source>
</evidence>
<dbReference type="SMART" id="SM00028">
    <property type="entry name" value="TPR"/>
    <property type="match status" value="3"/>
</dbReference>
<dbReference type="RefSeq" id="XP_026547939.1">
    <property type="nucleotide sequence ID" value="XM_026692154.1"/>
</dbReference>
<sequence>MFMAESGQLGEALQEAEKAFMKSLAILEEKLEGQVPQREESEMRSRLYLNLGLIYDSLKNPAMRTSYIKKSIYISEQAHLSEDLFRAYFNLGNIHLREKEHSQAMRCLERARECACKMKEKYMESECYASIAQVLLGLGDFVAAKRSLKKAYRLGSWQPQQRDSVGRNLRYATKVSRLQEALEEAEATSDLGAALGLSEQLGDLFCKMGEYRRAAEAYEKQ</sequence>
<dbReference type="PANTHER" id="PTHR46358">
    <property type="entry name" value="TONSOKU-LIKE PROTEIN"/>
    <property type="match status" value="1"/>
</dbReference>
<dbReference type="PANTHER" id="PTHR46358:SF1">
    <property type="entry name" value="TONSOKU-LIKE PROTEIN"/>
    <property type="match status" value="1"/>
</dbReference>
<gene>
    <name evidence="5" type="primary">LOC113429649</name>
</gene>
<evidence type="ECO:0000313" key="5">
    <source>
        <dbReference type="RefSeq" id="XP_026547939.1"/>
    </source>
</evidence>
<keyword evidence="4" id="KW-1185">Reference proteome</keyword>
<name>A0A6J1W6D6_9SAUR</name>
<organism evidence="4 5">
    <name type="scientific">Notechis scutatus</name>
    <name type="common">mainland tiger snake</name>
    <dbReference type="NCBI Taxonomy" id="8663"/>
    <lineage>
        <taxon>Eukaryota</taxon>
        <taxon>Metazoa</taxon>
        <taxon>Chordata</taxon>
        <taxon>Craniata</taxon>
        <taxon>Vertebrata</taxon>
        <taxon>Euteleostomi</taxon>
        <taxon>Lepidosauria</taxon>
        <taxon>Squamata</taxon>
        <taxon>Bifurcata</taxon>
        <taxon>Unidentata</taxon>
        <taxon>Episquamata</taxon>
        <taxon>Toxicofera</taxon>
        <taxon>Serpentes</taxon>
        <taxon>Colubroidea</taxon>
        <taxon>Elapidae</taxon>
        <taxon>Hydrophiinae</taxon>
        <taxon>Notechis</taxon>
    </lineage>
</organism>
<evidence type="ECO:0000313" key="4">
    <source>
        <dbReference type="Proteomes" id="UP000504612"/>
    </source>
</evidence>
<protein>
    <submittedName>
        <fullName evidence="5">Tonsoku-like protein</fullName>
    </submittedName>
</protein>
<dbReference type="InterPro" id="IPR019734">
    <property type="entry name" value="TPR_rpt"/>
</dbReference>
<dbReference type="GO" id="GO:0043596">
    <property type="term" value="C:nuclear replication fork"/>
    <property type="evidence" value="ECO:0007669"/>
    <property type="project" value="TreeGrafter"/>
</dbReference>
<dbReference type="GeneID" id="113429649"/>
<feature type="non-terminal residue" evidence="5">
    <location>
        <position position="221"/>
    </location>
</feature>
<keyword evidence="2" id="KW-0677">Repeat</keyword>
<dbReference type="SUPFAM" id="SSF48452">
    <property type="entry name" value="TPR-like"/>
    <property type="match status" value="1"/>
</dbReference>
<proteinExistence type="predicted"/>
<comment type="subcellular location">
    <subcellularLocation>
        <location evidence="1">Nucleus</location>
    </subcellularLocation>
</comment>
<dbReference type="GO" id="GO:0031297">
    <property type="term" value="P:replication fork processing"/>
    <property type="evidence" value="ECO:0007669"/>
    <property type="project" value="TreeGrafter"/>
</dbReference>
<evidence type="ECO:0000256" key="3">
    <source>
        <dbReference type="ARBA" id="ARBA00023242"/>
    </source>
</evidence>
<reference evidence="5" key="1">
    <citation type="submission" date="2025-08" db="UniProtKB">
        <authorList>
            <consortium name="RefSeq"/>
        </authorList>
    </citation>
    <scope>IDENTIFICATION</scope>
</reference>
<dbReference type="Pfam" id="PF13181">
    <property type="entry name" value="TPR_8"/>
    <property type="match status" value="3"/>
</dbReference>
<dbReference type="Gene3D" id="1.25.40.10">
    <property type="entry name" value="Tetratricopeptide repeat domain"/>
    <property type="match status" value="2"/>
</dbReference>
<dbReference type="Proteomes" id="UP000504612">
    <property type="component" value="Unplaced"/>
</dbReference>